<dbReference type="AlphaFoldDB" id="A0A6J6WCC8"/>
<dbReference type="Gene3D" id="3.10.129.10">
    <property type="entry name" value="Hotdog Thioesterase"/>
    <property type="match status" value="1"/>
</dbReference>
<dbReference type="InterPro" id="IPR002539">
    <property type="entry name" value="MaoC-like_dom"/>
</dbReference>
<organism evidence="2">
    <name type="scientific">freshwater metagenome</name>
    <dbReference type="NCBI Taxonomy" id="449393"/>
    <lineage>
        <taxon>unclassified sequences</taxon>
        <taxon>metagenomes</taxon>
        <taxon>ecological metagenomes</taxon>
    </lineage>
</organism>
<evidence type="ECO:0000259" key="1">
    <source>
        <dbReference type="Pfam" id="PF01575"/>
    </source>
</evidence>
<protein>
    <submittedName>
        <fullName evidence="2">Unannotated protein</fullName>
    </submittedName>
</protein>
<feature type="domain" description="MaoC-like" evidence="1">
    <location>
        <begin position="20"/>
        <end position="108"/>
    </location>
</feature>
<accession>A0A6J6WCC8</accession>
<dbReference type="EMBL" id="CAEZZQ010000083">
    <property type="protein sequence ID" value="CAB4781046.1"/>
    <property type="molecule type" value="Genomic_DNA"/>
</dbReference>
<name>A0A6J6WCC8_9ZZZZ</name>
<dbReference type="Pfam" id="PF01575">
    <property type="entry name" value="MaoC_dehydratas"/>
    <property type="match status" value="1"/>
</dbReference>
<reference evidence="2" key="1">
    <citation type="submission" date="2020-05" db="EMBL/GenBank/DDBJ databases">
        <authorList>
            <person name="Chiriac C."/>
            <person name="Salcher M."/>
            <person name="Ghai R."/>
            <person name="Kavagutti S V."/>
        </authorList>
    </citation>
    <scope>NUCLEOTIDE SEQUENCE</scope>
</reference>
<dbReference type="SUPFAM" id="SSF54637">
    <property type="entry name" value="Thioesterase/thiol ester dehydrase-isomerase"/>
    <property type="match status" value="1"/>
</dbReference>
<evidence type="ECO:0000313" key="2">
    <source>
        <dbReference type="EMBL" id="CAB4781046.1"/>
    </source>
</evidence>
<gene>
    <name evidence="2" type="ORF">UFOPK2894_01210</name>
</gene>
<sequence length="138" mass="15050">MVGDSAMNHQLSVGSQMPTLTRTIDITNMIAYAGATWDWHRLHYDNEFLASKKIKSPIVDGQALGAILAEAVQDWLGPDSFITRLHFRFTTMVFAGETVTCHGAVTHVEGNEVTLELSMTAGEDNHPVLSPAGAQVRI</sequence>
<dbReference type="InterPro" id="IPR029069">
    <property type="entry name" value="HotDog_dom_sf"/>
</dbReference>
<proteinExistence type="predicted"/>